<dbReference type="STRING" id="1077348.A0A2G8SKE7"/>
<keyword evidence="11" id="KW-1185">Reference proteome</keyword>
<name>A0A2G8SKE7_9APHY</name>
<feature type="compositionally biased region" description="Basic and acidic residues" evidence="6">
    <location>
        <begin position="919"/>
        <end position="930"/>
    </location>
</feature>
<gene>
    <name evidence="10" type="ORF">GSI_03950</name>
</gene>
<dbReference type="PANTHER" id="PTHR19932">
    <property type="entry name" value="WD REPEAT AND HMG-BOX DNA BINDING PROTEIN"/>
    <property type="match status" value="1"/>
</dbReference>
<dbReference type="EMBL" id="AYKW01000006">
    <property type="protein sequence ID" value="PIL34239.1"/>
    <property type="molecule type" value="Genomic_DNA"/>
</dbReference>
<dbReference type="InterPro" id="IPR019775">
    <property type="entry name" value="WD40_repeat_CS"/>
</dbReference>
<evidence type="ECO:0000259" key="8">
    <source>
        <dbReference type="Pfam" id="PF20946"/>
    </source>
</evidence>
<evidence type="ECO:0000259" key="7">
    <source>
        <dbReference type="Pfam" id="PF12341"/>
    </source>
</evidence>
<accession>A0A2G8SKE7</accession>
<evidence type="ECO:0000256" key="1">
    <source>
        <dbReference type="ARBA" id="ARBA00004123"/>
    </source>
</evidence>
<feature type="region of interest" description="Disordered" evidence="6">
    <location>
        <begin position="899"/>
        <end position="1135"/>
    </location>
</feature>
<comment type="caution">
    <text evidence="10">The sequence shown here is derived from an EMBL/GenBank/DDBJ whole genome shotgun (WGS) entry which is preliminary data.</text>
</comment>
<keyword evidence="3" id="KW-0677">Repeat</keyword>
<dbReference type="GO" id="GO:0000278">
    <property type="term" value="P:mitotic cell cycle"/>
    <property type="evidence" value="ECO:0007669"/>
    <property type="project" value="TreeGrafter"/>
</dbReference>
<dbReference type="GO" id="GO:0043596">
    <property type="term" value="C:nuclear replication fork"/>
    <property type="evidence" value="ECO:0007669"/>
    <property type="project" value="TreeGrafter"/>
</dbReference>
<evidence type="ECO:0000256" key="6">
    <source>
        <dbReference type="SAM" id="MobiDB-lite"/>
    </source>
</evidence>
<dbReference type="InterPro" id="IPR036322">
    <property type="entry name" value="WD40_repeat_dom_sf"/>
</dbReference>
<feature type="compositionally biased region" description="Acidic residues" evidence="6">
    <location>
        <begin position="1093"/>
        <end position="1118"/>
    </location>
</feature>
<feature type="compositionally biased region" description="Low complexity" evidence="6">
    <location>
        <begin position="1065"/>
        <end position="1078"/>
    </location>
</feature>
<dbReference type="GO" id="GO:0003682">
    <property type="term" value="F:chromatin binding"/>
    <property type="evidence" value="ECO:0007669"/>
    <property type="project" value="TreeGrafter"/>
</dbReference>
<evidence type="ECO:0000256" key="5">
    <source>
        <dbReference type="PROSITE-ProRule" id="PRU00221"/>
    </source>
</evidence>
<dbReference type="Gene3D" id="2.130.10.10">
    <property type="entry name" value="YVTN repeat-like/Quinoprotein amine dehydrogenase"/>
    <property type="match status" value="2"/>
</dbReference>
<keyword evidence="4" id="KW-0539">Nucleus</keyword>
<evidence type="ECO:0000259" key="9">
    <source>
        <dbReference type="Pfam" id="PF24817"/>
    </source>
</evidence>
<feature type="domain" description="WDHD1/CFT4 second beta-propeller" evidence="7">
    <location>
        <begin position="417"/>
        <end position="719"/>
    </location>
</feature>
<keyword evidence="2 5" id="KW-0853">WD repeat</keyword>
<dbReference type="InterPro" id="IPR057646">
    <property type="entry name" value="WD40_WDHD1_1st"/>
</dbReference>
<feature type="compositionally biased region" description="Basic and acidic residues" evidence="6">
    <location>
        <begin position="1126"/>
        <end position="1135"/>
    </location>
</feature>
<reference evidence="10 11" key="1">
    <citation type="journal article" date="2015" name="Sci. Rep.">
        <title>Chromosome-level genome map provides insights into diverse defense mechanisms in the medicinal fungus Ganoderma sinense.</title>
        <authorList>
            <person name="Zhu Y."/>
            <person name="Xu J."/>
            <person name="Sun C."/>
            <person name="Zhou S."/>
            <person name="Xu H."/>
            <person name="Nelson D.R."/>
            <person name="Qian J."/>
            <person name="Song J."/>
            <person name="Luo H."/>
            <person name="Xiang L."/>
            <person name="Li Y."/>
            <person name="Xu Z."/>
            <person name="Ji A."/>
            <person name="Wang L."/>
            <person name="Lu S."/>
            <person name="Hayward A."/>
            <person name="Sun W."/>
            <person name="Li X."/>
            <person name="Schwartz D.C."/>
            <person name="Wang Y."/>
            <person name="Chen S."/>
        </authorList>
    </citation>
    <scope>NUCLEOTIDE SEQUENCE [LARGE SCALE GENOMIC DNA]</scope>
    <source>
        <strain evidence="10 11">ZZ0214-1</strain>
    </source>
</reference>
<protein>
    <submittedName>
        <fullName evidence="10">Uncharacterized protein</fullName>
    </submittedName>
</protein>
<dbReference type="OrthoDB" id="427368at2759"/>
<organism evidence="10 11">
    <name type="scientific">Ganoderma sinense ZZ0214-1</name>
    <dbReference type="NCBI Taxonomy" id="1077348"/>
    <lineage>
        <taxon>Eukaryota</taxon>
        <taxon>Fungi</taxon>
        <taxon>Dikarya</taxon>
        <taxon>Basidiomycota</taxon>
        <taxon>Agaricomycotina</taxon>
        <taxon>Agaricomycetes</taxon>
        <taxon>Polyporales</taxon>
        <taxon>Polyporaceae</taxon>
        <taxon>Ganoderma</taxon>
    </lineage>
</organism>
<evidence type="ECO:0000313" key="10">
    <source>
        <dbReference type="EMBL" id="PIL34239.1"/>
    </source>
</evidence>
<sequence>MASKVHVNPAHGPGTTFVAFSRDGSRLYTGGADTLVRIWNPELGEDQEPPSAPEATDELTALAAGTNCWLSGSKDGDARRYEIMKPVPDAKPAMEGLVASAQGVPIRSIAVDPKGARVAVTSDEPHVKLIDLDDITKISVLKGHTKAVRKATWHPSGSILTTCGADGKIIAWDVSGSEPKEEKVIDGVIPAVADSESAEFGHDCSALWHTSGQYFFVATRTHEIITISRSDWTKSTTLSDDACSGTITALALSKNGVYLAAASKSGVFIWSTQNRRMLFRFQGALNAPITQMAFSPSKNLLVWTDSAGDLTRWQNPIPASAPDPVKPSAGTTAVGIPVKRRATPTLFDDDNVTAARAEKAKAQTDVIDEDLGIDLDNDDWILDDLGGGLNDEDGEARRIAGKSAIREMVSVTKAQGAFQPGSTPMENKKRYLAYNMIGVIEVTDQDSHHIVNVEFHDRSARKSYHFTDHFRYDLASLGERGALYACQPEAEHPAHVIYKPYGTWAAQSEWTYELSGTTRVLGIAAGGPPASKSIRDKSDVDIGGQGNVVIATSDGELVFLTGSGIERTCLSLPGDFVTMVAGSEWVFIVTRDGSTTMDGSQNLTGRLIKFDDFCILQKDTLPIAKRHTLKWAGITEEGAPVIYDSAGILNALPRFRIPMSATWVRILDTNKLERREGKDESYWPVGVVGDNFMCLILKGRQEHPSFPRPLIQELPIRLPFRRTDPKEGPLEEQFARETLLLDILRDSLGDDLSTSDLATRELALDKTLIQLIQHACKSDRLARALDLVRLLHHTPSYDAAAKIAGFYHLIGLQEKIELLKDDREDADRLEGLRDRRRQIQNDFAPVPAMRLPATNAGGSSRPKPFQDFRPPPALHRPGLERATPAAIAFSQMTEDSTVFNGSSFADTQDDYAWQSPRKRPADDEPARETRSPGLDSGVKRRAVGESASIAAKAGAPQPRSNPFARKPAADANSRNPFARTADMNKSLHKSESFFNKVDAAEAADKGKRGAGKGKGKEKKDVGRQTTLFGLPAVQPAEKDKKVAGGKKKKAAAETESQESGKGQNTQTDTQVDTQTTDVAMDESQADSLANDDTQVDEEQTQLEDTQLDNDMDTEEPIDWPDSPPRQQRELDVDAE</sequence>
<dbReference type="InterPro" id="IPR015943">
    <property type="entry name" value="WD40/YVTN_repeat-like_dom_sf"/>
</dbReference>
<dbReference type="PROSITE" id="PS50082">
    <property type="entry name" value="WD_REPEATS_2"/>
    <property type="match status" value="2"/>
</dbReference>
<dbReference type="GO" id="GO:0006261">
    <property type="term" value="P:DNA-templated DNA replication"/>
    <property type="evidence" value="ECO:0007669"/>
    <property type="project" value="TreeGrafter"/>
</dbReference>
<dbReference type="GO" id="GO:0006281">
    <property type="term" value="P:DNA repair"/>
    <property type="evidence" value="ECO:0007669"/>
    <property type="project" value="TreeGrafter"/>
</dbReference>
<evidence type="ECO:0000256" key="3">
    <source>
        <dbReference type="ARBA" id="ARBA00022737"/>
    </source>
</evidence>
<feature type="repeat" description="WD" evidence="5">
    <location>
        <begin position="8"/>
        <end position="40"/>
    </location>
</feature>
<feature type="domain" description="WDHD1/CFT4 helical bundle" evidence="8">
    <location>
        <begin position="730"/>
        <end position="824"/>
    </location>
</feature>
<dbReference type="InterPro" id="IPR001680">
    <property type="entry name" value="WD40_rpt"/>
</dbReference>
<evidence type="ECO:0000256" key="2">
    <source>
        <dbReference type="ARBA" id="ARBA00022574"/>
    </source>
</evidence>
<feature type="region of interest" description="Disordered" evidence="6">
    <location>
        <begin position="838"/>
        <end position="878"/>
    </location>
</feature>
<feature type="repeat" description="WD" evidence="5">
    <location>
        <begin position="141"/>
        <end position="182"/>
    </location>
</feature>
<dbReference type="Pfam" id="PF24817">
    <property type="entry name" value="WD40_WDHD1_1st"/>
    <property type="match status" value="1"/>
</dbReference>
<dbReference type="InterPro" id="IPR022100">
    <property type="entry name" value="WDHD1/CFT4_beta-prop_2nd"/>
</dbReference>
<dbReference type="SMART" id="SM00320">
    <property type="entry name" value="WD40"/>
    <property type="match status" value="5"/>
</dbReference>
<feature type="compositionally biased region" description="Basic and acidic residues" evidence="6">
    <location>
        <begin position="998"/>
        <end position="1007"/>
    </location>
</feature>
<dbReference type="AlphaFoldDB" id="A0A2G8SKE7"/>
<dbReference type="Proteomes" id="UP000230002">
    <property type="component" value="Unassembled WGS sequence"/>
</dbReference>
<dbReference type="Pfam" id="PF20946">
    <property type="entry name" value="Ctf4_C"/>
    <property type="match status" value="1"/>
</dbReference>
<comment type="subcellular location">
    <subcellularLocation>
        <location evidence="1">Nucleus</location>
    </subcellularLocation>
</comment>
<dbReference type="PROSITE" id="PS00678">
    <property type="entry name" value="WD_REPEATS_1"/>
    <property type="match status" value="1"/>
</dbReference>
<dbReference type="PROSITE" id="PS50294">
    <property type="entry name" value="WD_REPEATS_REGION"/>
    <property type="match status" value="2"/>
</dbReference>
<dbReference type="InterPro" id="IPR048591">
    <property type="entry name" value="WDHD1/CFT4_hel"/>
</dbReference>
<dbReference type="SUPFAM" id="SSF50978">
    <property type="entry name" value="WD40 repeat-like"/>
    <property type="match status" value="1"/>
</dbReference>
<evidence type="ECO:0000313" key="11">
    <source>
        <dbReference type="Proteomes" id="UP000230002"/>
    </source>
</evidence>
<evidence type="ECO:0000256" key="4">
    <source>
        <dbReference type="ARBA" id="ARBA00023242"/>
    </source>
</evidence>
<dbReference type="PANTHER" id="PTHR19932:SF10">
    <property type="entry name" value="WD REPEAT AND HMG-BOX DNA-BINDING PROTEIN 1"/>
    <property type="match status" value="1"/>
</dbReference>
<dbReference type="Pfam" id="PF12341">
    <property type="entry name" value="Mcl1_mid"/>
    <property type="match status" value="1"/>
</dbReference>
<proteinExistence type="predicted"/>
<feature type="domain" description="WDHD1 first WD40" evidence="9">
    <location>
        <begin position="10"/>
        <end position="310"/>
    </location>
</feature>